<keyword evidence="2 9" id="KW-0813">Transport</keyword>
<dbReference type="GO" id="GO:0005886">
    <property type="term" value="C:plasma membrane"/>
    <property type="evidence" value="ECO:0007669"/>
    <property type="project" value="UniProtKB-SubCell"/>
</dbReference>
<dbReference type="PANTHER" id="PTHR35011:SF4">
    <property type="entry name" value="SLL1102 PROTEIN"/>
    <property type="match status" value="1"/>
</dbReference>
<comment type="caution">
    <text evidence="11">The sequence shown here is derived from an EMBL/GenBank/DDBJ whole genome shotgun (WGS) entry which is preliminary data.</text>
</comment>
<comment type="subunit">
    <text evidence="9">The complex comprises the extracytoplasmic solute receptor protein and the two transmembrane proteins.</text>
</comment>
<dbReference type="GO" id="GO:0022857">
    <property type="term" value="F:transmembrane transporter activity"/>
    <property type="evidence" value="ECO:0007669"/>
    <property type="project" value="UniProtKB-UniRule"/>
</dbReference>
<evidence type="ECO:0000256" key="8">
    <source>
        <dbReference type="ARBA" id="ARBA00038436"/>
    </source>
</evidence>
<evidence type="ECO:0000256" key="1">
    <source>
        <dbReference type="ARBA" id="ARBA00004429"/>
    </source>
</evidence>
<comment type="subcellular location">
    <subcellularLocation>
        <location evidence="1 9">Cell inner membrane</location>
        <topology evidence="1 9">Multi-pass membrane protein</topology>
    </subcellularLocation>
</comment>
<feature type="transmembrane region" description="Helical" evidence="9">
    <location>
        <begin position="63"/>
        <end position="80"/>
    </location>
</feature>
<keyword evidence="5 9" id="KW-0812">Transmembrane</keyword>
<keyword evidence="6 9" id="KW-1133">Transmembrane helix</keyword>
<evidence type="ECO:0000256" key="7">
    <source>
        <dbReference type="ARBA" id="ARBA00023136"/>
    </source>
</evidence>
<feature type="domain" description="Tripartite ATP-independent periplasmic transporters DctQ component" evidence="10">
    <location>
        <begin position="39"/>
        <end position="172"/>
    </location>
</feature>
<dbReference type="InterPro" id="IPR055348">
    <property type="entry name" value="DctQ"/>
</dbReference>
<keyword evidence="12" id="KW-1185">Reference proteome</keyword>
<organism evidence="11 12">
    <name type="scientific">Marinimicrobium koreense</name>
    <dbReference type="NCBI Taxonomy" id="306545"/>
    <lineage>
        <taxon>Bacteria</taxon>
        <taxon>Pseudomonadati</taxon>
        <taxon>Pseudomonadota</taxon>
        <taxon>Gammaproteobacteria</taxon>
        <taxon>Cellvibrionales</taxon>
        <taxon>Cellvibrionaceae</taxon>
        <taxon>Marinimicrobium</taxon>
    </lineage>
</organism>
<protein>
    <recommendedName>
        <fullName evidence="9">TRAP transporter small permease protein</fullName>
    </recommendedName>
</protein>
<name>A0A3N1P2R4_9GAMM</name>
<dbReference type="AlphaFoldDB" id="A0A3N1P2R4"/>
<evidence type="ECO:0000256" key="3">
    <source>
        <dbReference type="ARBA" id="ARBA00022475"/>
    </source>
</evidence>
<proteinExistence type="inferred from homology"/>
<evidence type="ECO:0000313" key="12">
    <source>
        <dbReference type="Proteomes" id="UP000273643"/>
    </source>
</evidence>
<evidence type="ECO:0000256" key="5">
    <source>
        <dbReference type="ARBA" id="ARBA00022692"/>
    </source>
</evidence>
<dbReference type="InterPro" id="IPR007387">
    <property type="entry name" value="TRAP_DctQ"/>
</dbReference>
<feature type="transmembrane region" description="Helical" evidence="9">
    <location>
        <begin position="32"/>
        <end position="51"/>
    </location>
</feature>
<evidence type="ECO:0000256" key="2">
    <source>
        <dbReference type="ARBA" id="ARBA00022448"/>
    </source>
</evidence>
<reference evidence="11 12" key="1">
    <citation type="submission" date="2018-11" db="EMBL/GenBank/DDBJ databases">
        <title>Genomic Encyclopedia of Type Strains, Phase IV (KMG-IV): sequencing the most valuable type-strain genomes for metagenomic binning, comparative biology and taxonomic classification.</title>
        <authorList>
            <person name="Goeker M."/>
        </authorList>
    </citation>
    <scope>NUCLEOTIDE SEQUENCE [LARGE SCALE GENOMIC DNA]</scope>
    <source>
        <strain evidence="11 12">DSM 16974</strain>
    </source>
</reference>
<keyword evidence="4 9" id="KW-0997">Cell inner membrane</keyword>
<keyword evidence="7 9" id="KW-0472">Membrane</keyword>
<evidence type="ECO:0000256" key="9">
    <source>
        <dbReference type="RuleBase" id="RU369079"/>
    </source>
</evidence>
<evidence type="ECO:0000256" key="6">
    <source>
        <dbReference type="ARBA" id="ARBA00022989"/>
    </source>
</evidence>
<dbReference type="OrthoDB" id="9795655at2"/>
<gene>
    <name evidence="11" type="ORF">EDC38_2429</name>
</gene>
<keyword evidence="3" id="KW-1003">Cell membrane</keyword>
<dbReference type="RefSeq" id="WP_123638733.1">
    <property type="nucleotide sequence ID" value="NZ_RJUK01000001.1"/>
</dbReference>
<evidence type="ECO:0000256" key="4">
    <source>
        <dbReference type="ARBA" id="ARBA00022519"/>
    </source>
</evidence>
<feature type="transmembrane region" description="Helical" evidence="9">
    <location>
        <begin position="142"/>
        <end position="166"/>
    </location>
</feature>
<feature type="transmembrane region" description="Helical" evidence="9">
    <location>
        <begin position="101"/>
        <end position="122"/>
    </location>
</feature>
<dbReference type="PANTHER" id="PTHR35011">
    <property type="entry name" value="2,3-DIKETO-L-GULONATE TRAP TRANSPORTER SMALL PERMEASE PROTEIN YIAM"/>
    <property type="match status" value="1"/>
</dbReference>
<accession>A0A3N1P2R4</accession>
<evidence type="ECO:0000313" key="11">
    <source>
        <dbReference type="EMBL" id="ROQ21801.1"/>
    </source>
</evidence>
<sequence>MPEDTQTPKPLAAVRALIRALDACTEGLGRTVAWLAPVMVVITCTVVLLRYGLGQGSVALQESVTYMHAALFMLGAGYALKHHKQVRVDILYRRFSPEGRAWVDALGSLVFLIPLAMFIGWISQDFVRSAWRIREVSADSGGLPWVYLLKSLIPLLAVTLLLQAVAEVLRNLLRLMGYPAPGSAPTDEAGEEEC</sequence>
<dbReference type="Proteomes" id="UP000273643">
    <property type="component" value="Unassembled WGS sequence"/>
</dbReference>
<comment type="function">
    <text evidence="9">Part of the tripartite ATP-independent periplasmic (TRAP) transport system.</text>
</comment>
<dbReference type="EMBL" id="RJUK01000001">
    <property type="protein sequence ID" value="ROQ21801.1"/>
    <property type="molecule type" value="Genomic_DNA"/>
</dbReference>
<evidence type="ECO:0000259" key="10">
    <source>
        <dbReference type="Pfam" id="PF04290"/>
    </source>
</evidence>
<dbReference type="Pfam" id="PF04290">
    <property type="entry name" value="DctQ"/>
    <property type="match status" value="1"/>
</dbReference>
<comment type="similarity">
    <text evidence="8 9">Belongs to the TRAP transporter small permease family.</text>
</comment>